<reference evidence="3" key="1">
    <citation type="journal article" date="2017" name="Nat. Commun.">
        <title>The North American bullfrog draft genome provides insight into hormonal regulation of long noncoding RNA.</title>
        <authorList>
            <person name="Hammond S.A."/>
            <person name="Warren R.L."/>
            <person name="Vandervalk B.P."/>
            <person name="Kucuk E."/>
            <person name="Khan H."/>
            <person name="Gibb E.A."/>
            <person name="Pandoh P."/>
            <person name="Kirk H."/>
            <person name="Zhao Y."/>
            <person name="Jones M."/>
            <person name="Mungall A.J."/>
            <person name="Coope R."/>
            <person name="Pleasance S."/>
            <person name="Moore R.A."/>
            <person name="Holt R.A."/>
            <person name="Round J.M."/>
            <person name="Ohora S."/>
            <person name="Walle B.V."/>
            <person name="Veldhoen N."/>
            <person name="Helbing C.C."/>
            <person name="Birol I."/>
        </authorList>
    </citation>
    <scope>NUCLEOTIDE SEQUENCE [LARGE SCALE GENOMIC DNA]</scope>
</reference>
<reference evidence="2" key="2">
    <citation type="submission" date="2017-08" db="EMBL/GenBank/DDBJ databases">
        <title>Assembly of the North American Bullfrog Genome.</title>
        <authorList>
            <person name="Warren R.L."/>
            <person name="Vandervalk B.P."/>
            <person name="Kucuk E."/>
            <person name="Birol I."/>
            <person name="Helbing C."/>
            <person name="Pandoh P."/>
            <person name="Behsaz B."/>
            <person name="Mohamadi H."/>
            <person name="Chu J."/>
            <person name="Jackman S."/>
            <person name="Hammond S.A."/>
            <person name="Veldhoen N."/>
            <person name="Kirk H."/>
            <person name="Zhao Y."/>
            <person name="Coope R."/>
            <person name="Pleasance S."/>
            <person name="Moore R."/>
            <person name="Holt R."/>
        </authorList>
    </citation>
    <scope>NUCLEOTIDE SEQUENCE</scope>
    <source>
        <strain evidence="2">Bruno</strain>
        <tissue evidence="2">Liver</tissue>
    </source>
</reference>
<evidence type="ECO:0000313" key="2">
    <source>
        <dbReference type="EMBL" id="PIO33928.1"/>
    </source>
</evidence>
<feature type="transmembrane region" description="Helical" evidence="1">
    <location>
        <begin position="19"/>
        <end position="38"/>
    </location>
</feature>
<protein>
    <submittedName>
        <fullName evidence="2">Uncharacterized protein</fullName>
    </submittedName>
</protein>
<keyword evidence="1" id="KW-1133">Transmembrane helix</keyword>
<evidence type="ECO:0000313" key="3">
    <source>
        <dbReference type="Proteomes" id="UP000228934"/>
    </source>
</evidence>
<accession>A0A2G9S172</accession>
<keyword evidence="1" id="KW-0472">Membrane</keyword>
<dbReference type="Proteomes" id="UP000228934">
    <property type="component" value="Unassembled WGS sequence"/>
</dbReference>
<keyword evidence="1" id="KW-0812">Transmembrane</keyword>
<evidence type="ECO:0000256" key="1">
    <source>
        <dbReference type="SAM" id="Phobius"/>
    </source>
</evidence>
<name>A0A2G9S172_AQUCT</name>
<proteinExistence type="predicted"/>
<organism evidence="2 3">
    <name type="scientific">Aquarana catesbeiana</name>
    <name type="common">American bullfrog</name>
    <name type="synonym">Rana catesbeiana</name>
    <dbReference type="NCBI Taxonomy" id="8400"/>
    <lineage>
        <taxon>Eukaryota</taxon>
        <taxon>Metazoa</taxon>
        <taxon>Chordata</taxon>
        <taxon>Craniata</taxon>
        <taxon>Vertebrata</taxon>
        <taxon>Euteleostomi</taxon>
        <taxon>Amphibia</taxon>
        <taxon>Batrachia</taxon>
        <taxon>Anura</taxon>
        <taxon>Neobatrachia</taxon>
        <taxon>Ranoidea</taxon>
        <taxon>Ranidae</taxon>
        <taxon>Aquarana</taxon>
    </lineage>
</organism>
<keyword evidence="3" id="KW-1185">Reference proteome</keyword>
<dbReference type="EMBL" id="KV928534">
    <property type="protein sequence ID" value="PIO33927.1"/>
    <property type="molecule type" value="Genomic_DNA"/>
</dbReference>
<sequence length="53" mass="6312">MYILTLQIVKNFQLDKPHIYLMILPYFPSPLVSIFFSYPRYIQPTSVTFLISL</sequence>
<dbReference type="EMBL" id="KV928534">
    <property type="protein sequence ID" value="PIO33928.1"/>
    <property type="molecule type" value="Genomic_DNA"/>
</dbReference>
<dbReference type="AlphaFoldDB" id="A0A2G9S172"/>
<gene>
    <name evidence="2" type="ORF">AB205_0099980</name>
</gene>